<organism evidence="1 2">
    <name type="scientific">Actinoallomurus iriomotensis</name>
    <dbReference type="NCBI Taxonomy" id="478107"/>
    <lineage>
        <taxon>Bacteria</taxon>
        <taxon>Bacillati</taxon>
        <taxon>Actinomycetota</taxon>
        <taxon>Actinomycetes</taxon>
        <taxon>Streptosporangiales</taxon>
        <taxon>Thermomonosporaceae</taxon>
        <taxon>Actinoallomurus</taxon>
    </lineage>
</organism>
<dbReference type="EMBL" id="BSTJ01000023">
    <property type="protein sequence ID" value="GLY81875.1"/>
    <property type="molecule type" value="Genomic_DNA"/>
</dbReference>
<dbReference type="Proteomes" id="UP001165135">
    <property type="component" value="Unassembled WGS sequence"/>
</dbReference>
<name>A0A9W6VVK1_9ACTN</name>
<accession>A0A9W6VVK1</accession>
<comment type="caution">
    <text evidence="1">The sequence shown here is derived from an EMBL/GenBank/DDBJ whole genome shotgun (WGS) entry which is preliminary data.</text>
</comment>
<protein>
    <submittedName>
        <fullName evidence="1">Uncharacterized protein</fullName>
    </submittedName>
</protein>
<proteinExistence type="predicted"/>
<dbReference type="RefSeq" id="WP_285636920.1">
    <property type="nucleotide sequence ID" value="NZ_BSTJ01000023.1"/>
</dbReference>
<reference evidence="1" key="1">
    <citation type="submission" date="2023-03" db="EMBL/GenBank/DDBJ databases">
        <title>Actinoallomurus iriomotensis NBRC 103681.</title>
        <authorList>
            <person name="Ichikawa N."/>
            <person name="Sato H."/>
            <person name="Tonouchi N."/>
        </authorList>
    </citation>
    <scope>NUCLEOTIDE SEQUENCE</scope>
    <source>
        <strain evidence="1">NBRC 103681</strain>
    </source>
</reference>
<sequence length="161" mass="17508">MSRSKDIGTRAETAVVRYLRAHGFPHAERRALTGTQDQGDITGTPGVCWEVKAWKRTAGDGQITAWLAETETERINARADIGVLVVRRAGVGDPNAGRWWAIMPIHDLEHILAAGLARLFDEPQEPFVVDNAAPVRMLLADVVQLLRAAGYGDPLSTDADA</sequence>
<evidence type="ECO:0000313" key="1">
    <source>
        <dbReference type="EMBL" id="GLY81875.1"/>
    </source>
</evidence>
<gene>
    <name evidence="1" type="ORF">Airi01_101420</name>
</gene>
<dbReference type="AlphaFoldDB" id="A0A9W6VVK1"/>
<evidence type="ECO:0000313" key="2">
    <source>
        <dbReference type="Proteomes" id="UP001165135"/>
    </source>
</evidence>